<dbReference type="Proteomes" id="UP000028488">
    <property type="component" value="Chromosome"/>
</dbReference>
<comment type="similarity">
    <text evidence="1 4">Belongs to the aldehyde dehydrogenase family.</text>
</comment>
<protein>
    <submittedName>
        <fullName evidence="6">Phenylacetaldehyde dehydrogenase</fullName>
    </submittedName>
</protein>
<dbReference type="SUPFAM" id="SSF53720">
    <property type="entry name" value="ALDH-like"/>
    <property type="match status" value="1"/>
</dbReference>
<proteinExistence type="inferred from homology"/>
<evidence type="ECO:0000256" key="1">
    <source>
        <dbReference type="ARBA" id="ARBA00009986"/>
    </source>
</evidence>
<gene>
    <name evidence="6" type="ORF">EP51_18590</name>
</gene>
<dbReference type="InterPro" id="IPR016161">
    <property type="entry name" value="Ald_DH/histidinol_DH"/>
</dbReference>
<dbReference type="FunFam" id="3.40.309.10:FF:000009">
    <property type="entry name" value="Aldehyde dehydrogenase A"/>
    <property type="match status" value="1"/>
</dbReference>
<dbReference type="AlphaFoldDB" id="A0A076ESV7"/>
<evidence type="ECO:0000313" key="7">
    <source>
        <dbReference type="Proteomes" id="UP000028488"/>
    </source>
</evidence>
<feature type="domain" description="Aldehyde dehydrogenase" evidence="5">
    <location>
        <begin position="19"/>
        <end position="474"/>
    </location>
</feature>
<dbReference type="InterPro" id="IPR015590">
    <property type="entry name" value="Aldehyde_DH_dom"/>
</dbReference>
<evidence type="ECO:0000256" key="2">
    <source>
        <dbReference type="ARBA" id="ARBA00023002"/>
    </source>
</evidence>
<dbReference type="PROSITE" id="PS00687">
    <property type="entry name" value="ALDEHYDE_DEHYDR_GLU"/>
    <property type="match status" value="1"/>
</dbReference>
<dbReference type="InterPro" id="IPR016163">
    <property type="entry name" value="Ald_DH_C"/>
</dbReference>
<evidence type="ECO:0000256" key="3">
    <source>
        <dbReference type="PROSITE-ProRule" id="PRU10007"/>
    </source>
</evidence>
<organism evidence="6 7">
    <name type="scientific">Rhodococcus opacus</name>
    <name type="common">Nocardia opaca</name>
    <dbReference type="NCBI Taxonomy" id="37919"/>
    <lineage>
        <taxon>Bacteria</taxon>
        <taxon>Bacillati</taxon>
        <taxon>Actinomycetota</taxon>
        <taxon>Actinomycetes</taxon>
        <taxon>Mycobacteriales</taxon>
        <taxon>Nocardiaceae</taxon>
        <taxon>Rhodococcus</taxon>
    </lineage>
</organism>
<dbReference type="eggNOG" id="COG1012">
    <property type="taxonomic scope" value="Bacteria"/>
</dbReference>
<sequence length="479" mass="50148">MSSTLRSVTNIIDGKAVAGSSEQVRQVRNPSTGEVVAELQESTVEDGYRAVDAARAAFPAWAAKTPGERSQILHDLANLLETNLDELADLETLDAGKPTTAAKGDELPGIVAAFRHFAGAGRALSAQAAGEFTAGNTSFVRREPLGVVLGITPWNFPLWQAIWKLAPALVAGNTVVVKPAELTPLATTRFAELAQQLLPPGVLNVVHGKGSVVGDALVRHPDVNLVSFTGSTSAGQRIAEAAGATPKRLVLELGGNAPVVVYDDVDLEAALPILTNGILFNAGQECMSATRLLVSETIHDTFVAALADSLRAARIGDAADSSTVLGPLISEGQRARVAELVDGRPDHARVVTGGKIVDGPGYFYEPTLIDGLQQDDRLVQEEIFGPVATVQTFTDEADALEKANAVEQGLAASVWTRDIGRALRNVNAIESGVVWVNNHMAVGPEGPLGGFKGSGYGKEGGAAGLEEFTRVKHVIVSLS</sequence>
<accession>A0A076ESV7</accession>
<dbReference type="GO" id="GO:0016620">
    <property type="term" value="F:oxidoreductase activity, acting on the aldehyde or oxo group of donors, NAD or NADP as acceptor"/>
    <property type="evidence" value="ECO:0007669"/>
    <property type="project" value="InterPro"/>
</dbReference>
<dbReference type="InterPro" id="IPR029510">
    <property type="entry name" value="Ald_DH_CS_GLU"/>
</dbReference>
<name>A0A076ESV7_RHOOP</name>
<dbReference type="FunFam" id="3.40.605.10:FF:000007">
    <property type="entry name" value="NAD/NADP-dependent betaine aldehyde dehydrogenase"/>
    <property type="match status" value="1"/>
</dbReference>
<reference evidence="6 7" key="1">
    <citation type="submission" date="2014-07" db="EMBL/GenBank/DDBJ databases">
        <title>Genome Sequence of Rhodococcus opacus Strain R7, a Biodegrader of Mono- and Polycyclic Aromatic Hydrocarbons.</title>
        <authorList>
            <person name="Di Gennaro P."/>
            <person name="Zampolli J."/>
            <person name="Presti I."/>
            <person name="Cappelletti M."/>
            <person name="D'Ursi P."/>
            <person name="Orro A."/>
            <person name="Mezzelani A."/>
            <person name="Milanesi L."/>
        </authorList>
    </citation>
    <scope>NUCLEOTIDE SEQUENCE [LARGE SCALE GENOMIC DNA]</scope>
    <source>
        <strain evidence="6 7">R7</strain>
    </source>
</reference>
<dbReference type="RefSeq" id="WP_128640062.1">
    <property type="nucleotide sequence ID" value="NZ_CP008947.1"/>
</dbReference>
<evidence type="ECO:0000259" key="5">
    <source>
        <dbReference type="Pfam" id="PF00171"/>
    </source>
</evidence>
<feature type="active site" evidence="3">
    <location>
        <position position="252"/>
    </location>
</feature>
<evidence type="ECO:0000313" key="6">
    <source>
        <dbReference type="EMBL" id="AII06519.1"/>
    </source>
</evidence>
<dbReference type="PANTHER" id="PTHR11699">
    <property type="entry name" value="ALDEHYDE DEHYDROGENASE-RELATED"/>
    <property type="match status" value="1"/>
</dbReference>
<dbReference type="EMBL" id="CP008947">
    <property type="protein sequence ID" value="AII06519.1"/>
    <property type="molecule type" value="Genomic_DNA"/>
</dbReference>
<dbReference type="Gene3D" id="3.40.605.10">
    <property type="entry name" value="Aldehyde Dehydrogenase, Chain A, domain 1"/>
    <property type="match status" value="1"/>
</dbReference>
<dbReference type="Gene3D" id="3.40.309.10">
    <property type="entry name" value="Aldehyde Dehydrogenase, Chain A, domain 2"/>
    <property type="match status" value="1"/>
</dbReference>
<evidence type="ECO:0000256" key="4">
    <source>
        <dbReference type="RuleBase" id="RU003345"/>
    </source>
</evidence>
<dbReference type="Pfam" id="PF00171">
    <property type="entry name" value="Aldedh"/>
    <property type="match status" value="1"/>
</dbReference>
<keyword evidence="2 4" id="KW-0560">Oxidoreductase</keyword>
<dbReference type="InterPro" id="IPR016162">
    <property type="entry name" value="Ald_DH_N"/>
</dbReference>